<dbReference type="AlphaFoldDB" id="A0A8X7WL66"/>
<dbReference type="Proteomes" id="UP000886595">
    <property type="component" value="Unassembled WGS sequence"/>
</dbReference>
<name>A0A8X7WL66_BRACI</name>
<comment type="caution">
    <text evidence="2">The sequence shown here is derived from an EMBL/GenBank/DDBJ whole genome shotgun (WGS) entry which is preliminary data.</text>
</comment>
<evidence type="ECO:0000313" key="2">
    <source>
        <dbReference type="EMBL" id="KAG2330088.1"/>
    </source>
</evidence>
<sequence length="168" mass="19481">MNVVVEKYDTALKKAREELSRVEEESAEKEKLLSRQLIDSREELSKLTELMSRVVSRRDQFKDELEASREAVKELERRNAELESEKASAALAHEREAKRLRDSRVFEVSKERVRVEAAMVAKVSRRFDRIRAREARRGPYDNARLLYSQAFGTRKCLEVLKGGGTEIP</sequence>
<gene>
    <name evidence="2" type="ORF">Bca52824_001268</name>
</gene>
<keyword evidence="1" id="KW-0175">Coiled coil</keyword>
<accession>A0A8X7WL66</accession>
<protein>
    <submittedName>
        <fullName evidence="2">Uncharacterized protein</fullName>
    </submittedName>
</protein>
<proteinExistence type="predicted"/>
<reference evidence="2 3" key="1">
    <citation type="submission" date="2020-02" db="EMBL/GenBank/DDBJ databases">
        <authorList>
            <person name="Ma Q."/>
            <person name="Huang Y."/>
            <person name="Song X."/>
            <person name="Pei D."/>
        </authorList>
    </citation>
    <scope>NUCLEOTIDE SEQUENCE [LARGE SCALE GENOMIC DNA]</scope>
    <source>
        <strain evidence="2">Sxm20200214</strain>
        <tissue evidence="2">Leaf</tissue>
    </source>
</reference>
<dbReference type="EMBL" id="JAAMPC010000001">
    <property type="protein sequence ID" value="KAG2330088.1"/>
    <property type="molecule type" value="Genomic_DNA"/>
</dbReference>
<evidence type="ECO:0000256" key="1">
    <source>
        <dbReference type="SAM" id="Coils"/>
    </source>
</evidence>
<feature type="coiled-coil region" evidence="1">
    <location>
        <begin position="5"/>
        <end position="92"/>
    </location>
</feature>
<organism evidence="2 3">
    <name type="scientific">Brassica carinata</name>
    <name type="common">Ethiopian mustard</name>
    <name type="synonym">Abyssinian cabbage</name>
    <dbReference type="NCBI Taxonomy" id="52824"/>
    <lineage>
        <taxon>Eukaryota</taxon>
        <taxon>Viridiplantae</taxon>
        <taxon>Streptophyta</taxon>
        <taxon>Embryophyta</taxon>
        <taxon>Tracheophyta</taxon>
        <taxon>Spermatophyta</taxon>
        <taxon>Magnoliopsida</taxon>
        <taxon>eudicotyledons</taxon>
        <taxon>Gunneridae</taxon>
        <taxon>Pentapetalae</taxon>
        <taxon>rosids</taxon>
        <taxon>malvids</taxon>
        <taxon>Brassicales</taxon>
        <taxon>Brassicaceae</taxon>
        <taxon>Brassiceae</taxon>
        <taxon>Brassica</taxon>
    </lineage>
</organism>
<keyword evidence="3" id="KW-1185">Reference proteome</keyword>
<evidence type="ECO:0000313" key="3">
    <source>
        <dbReference type="Proteomes" id="UP000886595"/>
    </source>
</evidence>